<evidence type="ECO:0000313" key="2">
    <source>
        <dbReference type="EMBL" id="GIY92590.1"/>
    </source>
</evidence>
<reference evidence="2 3" key="1">
    <citation type="submission" date="2021-06" db="EMBL/GenBank/DDBJ databases">
        <title>Caerostris extrusa draft genome.</title>
        <authorList>
            <person name="Kono N."/>
            <person name="Arakawa K."/>
        </authorList>
    </citation>
    <scope>NUCLEOTIDE SEQUENCE [LARGE SCALE GENOMIC DNA]</scope>
</reference>
<feature type="region of interest" description="Disordered" evidence="1">
    <location>
        <begin position="1"/>
        <end position="62"/>
    </location>
</feature>
<gene>
    <name evidence="2" type="ORF">CEXT_500631</name>
</gene>
<evidence type="ECO:0000313" key="3">
    <source>
        <dbReference type="Proteomes" id="UP001054945"/>
    </source>
</evidence>
<dbReference type="AlphaFoldDB" id="A0AAV4XBW3"/>
<evidence type="ECO:0000256" key="1">
    <source>
        <dbReference type="SAM" id="MobiDB-lite"/>
    </source>
</evidence>
<organism evidence="2 3">
    <name type="scientific">Caerostris extrusa</name>
    <name type="common">Bark spider</name>
    <name type="synonym">Caerostris bankana</name>
    <dbReference type="NCBI Taxonomy" id="172846"/>
    <lineage>
        <taxon>Eukaryota</taxon>
        <taxon>Metazoa</taxon>
        <taxon>Ecdysozoa</taxon>
        <taxon>Arthropoda</taxon>
        <taxon>Chelicerata</taxon>
        <taxon>Arachnida</taxon>
        <taxon>Araneae</taxon>
        <taxon>Araneomorphae</taxon>
        <taxon>Entelegynae</taxon>
        <taxon>Araneoidea</taxon>
        <taxon>Araneidae</taxon>
        <taxon>Caerostris</taxon>
    </lineage>
</organism>
<keyword evidence="3" id="KW-1185">Reference proteome</keyword>
<sequence length="87" mass="9567">MSSSSSTSSSAIFPRRSPRLAENGKEGVTFRSKEEAPRHRPTTYDHSACGQPAPPVSGPPVPDYTALKEIRANSHREVRLSMTDDRK</sequence>
<dbReference type="EMBL" id="BPLR01000165">
    <property type="protein sequence ID" value="GIY92590.1"/>
    <property type="molecule type" value="Genomic_DNA"/>
</dbReference>
<comment type="caution">
    <text evidence="2">The sequence shown here is derived from an EMBL/GenBank/DDBJ whole genome shotgun (WGS) entry which is preliminary data.</text>
</comment>
<feature type="compositionally biased region" description="Low complexity" evidence="1">
    <location>
        <begin position="1"/>
        <end position="10"/>
    </location>
</feature>
<protein>
    <submittedName>
        <fullName evidence="2">Uncharacterized protein</fullName>
    </submittedName>
</protein>
<accession>A0AAV4XBW3</accession>
<feature type="compositionally biased region" description="Pro residues" evidence="1">
    <location>
        <begin position="52"/>
        <end position="62"/>
    </location>
</feature>
<proteinExistence type="predicted"/>
<dbReference type="Proteomes" id="UP001054945">
    <property type="component" value="Unassembled WGS sequence"/>
</dbReference>
<name>A0AAV4XBW3_CAEEX</name>